<sequence>MLRLPHVFKRPLSKFEAFGGRNSRAMDYCLDKPSYYRLMDRLGLSSGNDRSDIVEPGTQNNSIFSSIFSQLVSYLSVYNSTEDDPSQYQAETIYPGEDGKSLLFPFVPDILSLAKLNLSSGVECFTKAKSTRMGLELAWTGPSTT</sequence>
<evidence type="ECO:0000313" key="1">
    <source>
        <dbReference type="EMBL" id="CAD6444542.1"/>
    </source>
</evidence>
<protein>
    <submittedName>
        <fullName evidence="1">06bddf7d-e1fb-4113-973c-901a576e1c81</fullName>
    </submittedName>
</protein>
<evidence type="ECO:0000313" key="2">
    <source>
        <dbReference type="Proteomes" id="UP000624404"/>
    </source>
</evidence>
<dbReference type="OrthoDB" id="3538694at2759"/>
<dbReference type="AlphaFoldDB" id="A0A8H2ZMK6"/>
<organism evidence="1 2">
    <name type="scientific">Sclerotinia trifoliorum</name>
    <dbReference type="NCBI Taxonomy" id="28548"/>
    <lineage>
        <taxon>Eukaryota</taxon>
        <taxon>Fungi</taxon>
        <taxon>Dikarya</taxon>
        <taxon>Ascomycota</taxon>
        <taxon>Pezizomycotina</taxon>
        <taxon>Leotiomycetes</taxon>
        <taxon>Helotiales</taxon>
        <taxon>Sclerotiniaceae</taxon>
        <taxon>Sclerotinia</taxon>
    </lineage>
</organism>
<keyword evidence="2" id="KW-1185">Reference proteome</keyword>
<proteinExistence type="predicted"/>
<accession>A0A8H2ZMK6</accession>
<dbReference type="EMBL" id="CAJHIA010000012">
    <property type="protein sequence ID" value="CAD6444542.1"/>
    <property type="molecule type" value="Genomic_DNA"/>
</dbReference>
<gene>
    <name evidence="1" type="ORF">SCLTRI_LOCUS4334</name>
</gene>
<dbReference type="Proteomes" id="UP000624404">
    <property type="component" value="Unassembled WGS sequence"/>
</dbReference>
<reference evidence="1" key="1">
    <citation type="submission" date="2020-10" db="EMBL/GenBank/DDBJ databases">
        <authorList>
            <person name="Kusch S."/>
        </authorList>
    </citation>
    <scope>NUCLEOTIDE SEQUENCE</scope>
    <source>
        <strain evidence="1">SwB9</strain>
    </source>
</reference>
<name>A0A8H2ZMK6_9HELO</name>
<comment type="caution">
    <text evidence="1">The sequence shown here is derived from an EMBL/GenBank/DDBJ whole genome shotgun (WGS) entry which is preliminary data.</text>
</comment>